<feature type="compositionally biased region" description="Polar residues" evidence="1">
    <location>
        <begin position="1"/>
        <end position="23"/>
    </location>
</feature>
<protein>
    <submittedName>
        <fullName evidence="2">Uncharacterized protein</fullName>
    </submittedName>
</protein>
<evidence type="ECO:0000313" key="2">
    <source>
        <dbReference type="EnsemblMetazoa" id="AALB014310-PA"/>
    </source>
</evidence>
<feature type="region of interest" description="Disordered" evidence="1">
    <location>
        <begin position="1"/>
        <end position="30"/>
    </location>
</feature>
<dbReference type="AlphaFoldDB" id="A0A182FXD8"/>
<proteinExistence type="predicted"/>
<organism evidence="2 3">
    <name type="scientific">Anopheles albimanus</name>
    <name type="common">New world malaria mosquito</name>
    <dbReference type="NCBI Taxonomy" id="7167"/>
    <lineage>
        <taxon>Eukaryota</taxon>
        <taxon>Metazoa</taxon>
        <taxon>Ecdysozoa</taxon>
        <taxon>Arthropoda</taxon>
        <taxon>Hexapoda</taxon>
        <taxon>Insecta</taxon>
        <taxon>Pterygota</taxon>
        <taxon>Neoptera</taxon>
        <taxon>Endopterygota</taxon>
        <taxon>Diptera</taxon>
        <taxon>Nematocera</taxon>
        <taxon>Culicoidea</taxon>
        <taxon>Culicidae</taxon>
        <taxon>Anophelinae</taxon>
        <taxon>Anopheles</taxon>
    </lineage>
</organism>
<dbReference type="EnsemblMetazoa" id="AALB014310-RA">
    <property type="protein sequence ID" value="AALB014310-PA"/>
    <property type="gene ID" value="AALB014310"/>
</dbReference>
<accession>A0A182FXD8</accession>
<sequence>MSTEATASNWGGKYSQTSSNSSRLPKPGEHFQIGCTRIEVVNMPINQEGRIKKSHHSLSSAVPLS</sequence>
<evidence type="ECO:0000313" key="3">
    <source>
        <dbReference type="Proteomes" id="UP000069272"/>
    </source>
</evidence>
<name>A0A182FXD8_ANOAL</name>
<keyword evidence="3" id="KW-1185">Reference proteome</keyword>
<dbReference type="Proteomes" id="UP000069272">
    <property type="component" value="Chromosome 2R"/>
</dbReference>
<dbReference type="VEuPathDB" id="VectorBase:AALB014310"/>
<dbReference type="VEuPathDB" id="VectorBase:AALB20_029643"/>
<evidence type="ECO:0000256" key="1">
    <source>
        <dbReference type="SAM" id="MobiDB-lite"/>
    </source>
</evidence>
<reference evidence="2" key="2">
    <citation type="submission" date="2022-08" db="UniProtKB">
        <authorList>
            <consortium name="EnsemblMetazoa"/>
        </authorList>
    </citation>
    <scope>IDENTIFICATION</scope>
    <source>
        <strain evidence="2">STECLA/ALBI9_A</strain>
    </source>
</reference>
<reference evidence="2 3" key="1">
    <citation type="journal article" date="2017" name="G3 (Bethesda)">
        <title>The Physical Genome Mapping of Anopheles albimanus Corrected Scaffold Misassemblies and Identified Interarm Rearrangements in Genus Anopheles.</title>
        <authorList>
            <person name="Artemov G.N."/>
            <person name="Peery A.N."/>
            <person name="Jiang X."/>
            <person name="Tu Z."/>
            <person name="Stegniy V.N."/>
            <person name="Sharakhova M.V."/>
            <person name="Sharakhov I.V."/>
        </authorList>
    </citation>
    <scope>NUCLEOTIDE SEQUENCE [LARGE SCALE GENOMIC DNA]</scope>
    <source>
        <strain evidence="2 3">ALBI9_A</strain>
    </source>
</reference>